<accession>A0A2W1LE62</accession>
<evidence type="ECO:0000256" key="6">
    <source>
        <dbReference type="ARBA" id="ARBA00023136"/>
    </source>
</evidence>
<keyword evidence="10" id="KW-1185">Reference proteome</keyword>
<dbReference type="GO" id="GO:0005886">
    <property type="term" value="C:plasma membrane"/>
    <property type="evidence" value="ECO:0007669"/>
    <property type="project" value="UniProtKB-SubCell"/>
</dbReference>
<evidence type="ECO:0000256" key="2">
    <source>
        <dbReference type="ARBA" id="ARBA00010792"/>
    </source>
</evidence>
<reference evidence="9 10" key="1">
    <citation type="submission" date="2018-06" db="EMBL/GenBank/DDBJ databases">
        <title>Paenibacillus imtechensis sp. nov.</title>
        <authorList>
            <person name="Pinnaka A.K."/>
            <person name="Singh H."/>
            <person name="Kaur M."/>
        </authorList>
    </citation>
    <scope>NUCLEOTIDE SEQUENCE [LARGE SCALE GENOMIC DNA]</scope>
    <source>
        <strain evidence="9 10">SMB1</strain>
    </source>
</reference>
<dbReference type="RefSeq" id="WP_111145234.1">
    <property type="nucleotide sequence ID" value="NZ_QKRB01000028.1"/>
</dbReference>
<feature type="transmembrane region" description="Helical" evidence="7">
    <location>
        <begin position="171"/>
        <end position="189"/>
    </location>
</feature>
<evidence type="ECO:0000256" key="7">
    <source>
        <dbReference type="SAM" id="Phobius"/>
    </source>
</evidence>
<organism evidence="9 10">
    <name type="scientific">Paenibacillus sambharensis</name>
    <dbReference type="NCBI Taxonomy" id="1803190"/>
    <lineage>
        <taxon>Bacteria</taxon>
        <taxon>Bacillati</taxon>
        <taxon>Bacillota</taxon>
        <taxon>Bacilli</taxon>
        <taxon>Bacillales</taxon>
        <taxon>Paenibacillaceae</taxon>
        <taxon>Paenibacillus</taxon>
    </lineage>
</organism>
<dbReference type="PANTHER" id="PTHR42709:SF6">
    <property type="entry name" value="UNDECAPRENYL PHOSPHATE TRANSPORTER A"/>
    <property type="match status" value="1"/>
</dbReference>
<sequence length="195" mass="21845">MEQWIHDIILFWKELSYAGVIVMLSIEIIPGELILPMVGYWVHEGDMGFVLAVMAGTTGGVTGPLILYALGRYGGRPLLERYGRYVLLGSKELEKAERFFDKYGPGVAFFGRFIPGVRTLISFPCGVAKMSLTVFIVYTALAMLPITYAYIYLGMKLGENWSQVSALLKEYSFPVAGSMVIMLVIYIGYKRKINK</sequence>
<dbReference type="OrthoDB" id="9813426at2"/>
<feature type="domain" description="VTT" evidence="8">
    <location>
        <begin position="29"/>
        <end position="154"/>
    </location>
</feature>
<comment type="subcellular location">
    <subcellularLocation>
        <location evidence="1">Cell membrane</location>
        <topology evidence="1">Multi-pass membrane protein</topology>
    </subcellularLocation>
</comment>
<evidence type="ECO:0000259" key="8">
    <source>
        <dbReference type="Pfam" id="PF09335"/>
    </source>
</evidence>
<evidence type="ECO:0000313" key="10">
    <source>
        <dbReference type="Proteomes" id="UP000249522"/>
    </source>
</evidence>
<dbReference type="EMBL" id="QKRB01000028">
    <property type="protein sequence ID" value="PZD97376.1"/>
    <property type="molecule type" value="Genomic_DNA"/>
</dbReference>
<evidence type="ECO:0000256" key="1">
    <source>
        <dbReference type="ARBA" id="ARBA00004651"/>
    </source>
</evidence>
<dbReference type="InterPro" id="IPR051311">
    <property type="entry name" value="DedA_domain"/>
</dbReference>
<dbReference type="Pfam" id="PF09335">
    <property type="entry name" value="VTT_dom"/>
    <property type="match status" value="1"/>
</dbReference>
<evidence type="ECO:0000313" key="9">
    <source>
        <dbReference type="EMBL" id="PZD97376.1"/>
    </source>
</evidence>
<protein>
    <submittedName>
        <fullName evidence="9">DedA family protein</fullName>
    </submittedName>
</protein>
<dbReference type="InterPro" id="IPR032816">
    <property type="entry name" value="VTT_dom"/>
</dbReference>
<feature type="transmembrane region" description="Helical" evidence="7">
    <location>
        <begin position="132"/>
        <end position="151"/>
    </location>
</feature>
<dbReference type="AlphaFoldDB" id="A0A2W1LE62"/>
<proteinExistence type="inferred from homology"/>
<dbReference type="Proteomes" id="UP000249522">
    <property type="component" value="Unassembled WGS sequence"/>
</dbReference>
<gene>
    <name evidence="9" type="ORF">DNH61_03245</name>
</gene>
<keyword evidence="4 7" id="KW-0812">Transmembrane</keyword>
<feature type="transmembrane region" description="Helical" evidence="7">
    <location>
        <begin position="48"/>
        <end position="71"/>
    </location>
</feature>
<comment type="similarity">
    <text evidence="2">Belongs to the DedA family.</text>
</comment>
<name>A0A2W1LE62_9BACL</name>
<keyword evidence="3" id="KW-1003">Cell membrane</keyword>
<dbReference type="PANTHER" id="PTHR42709">
    <property type="entry name" value="ALKALINE PHOSPHATASE LIKE PROTEIN"/>
    <property type="match status" value="1"/>
</dbReference>
<evidence type="ECO:0000256" key="4">
    <source>
        <dbReference type="ARBA" id="ARBA00022692"/>
    </source>
</evidence>
<evidence type="ECO:0000256" key="5">
    <source>
        <dbReference type="ARBA" id="ARBA00022989"/>
    </source>
</evidence>
<comment type="caution">
    <text evidence="9">The sequence shown here is derived from an EMBL/GenBank/DDBJ whole genome shotgun (WGS) entry which is preliminary data.</text>
</comment>
<keyword evidence="6 7" id="KW-0472">Membrane</keyword>
<feature type="transmembrane region" description="Helical" evidence="7">
    <location>
        <begin position="20"/>
        <end position="42"/>
    </location>
</feature>
<evidence type="ECO:0000256" key="3">
    <source>
        <dbReference type="ARBA" id="ARBA00022475"/>
    </source>
</evidence>
<keyword evidence="5 7" id="KW-1133">Transmembrane helix</keyword>